<evidence type="ECO:0000313" key="5">
    <source>
        <dbReference type="EMBL" id="PNH00395.1"/>
    </source>
</evidence>
<feature type="region of interest" description="Disordered" evidence="3">
    <location>
        <begin position="1"/>
        <end position="27"/>
    </location>
</feature>
<feature type="non-terminal residue" evidence="5">
    <location>
        <position position="237"/>
    </location>
</feature>
<dbReference type="InterPro" id="IPR023174">
    <property type="entry name" value="PDEase_CS"/>
</dbReference>
<feature type="region of interest" description="Disordered" evidence="3">
    <location>
        <begin position="206"/>
        <end position="237"/>
    </location>
</feature>
<dbReference type="GO" id="GO:0046872">
    <property type="term" value="F:metal ion binding"/>
    <property type="evidence" value="ECO:0007669"/>
    <property type="project" value="UniProtKB-KW"/>
</dbReference>
<feature type="domain" description="PDEase" evidence="4">
    <location>
        <begin position="1"/>
        <end position="237"/>
    </location>
</feature>
<keyword evidence="6" id="KW-1185">Reference proteome</keyword>
<dbReference type="InterPro" id="IPR002073">
    <property type="entry name" value="PDEase_catalytic_dom"/>
</dbReference>
<dbReference type="PANTHER" id="PTHR11347">
    <property type="entry name" value="CYCLIC NUCLEOTIDE PHOSPHODIESTERASE"/>
    <property type="match status" value="1"/>
</dbReference>
<dbReference type="InterPro" id="IPR036971">
    <property type="entry name" value="PDEase_catalytic_dom_sf"/>
</dbReference>
<dbReference type="Proteomes" id="UP000236333">
    <property type="component" value="Unassembled WGS sequence"/>
</dbReference>
<dbReference type="GO" id="GO:0004114">
    <property type="term" value="F:3',5'-cyclic-nucleotide phosphodiesterase activity"/>
    <property type="evidence" value="ECO:0007669"/>
    <property type="project" value="InterPro"/>
</dbReference>
<dbReference type="OrthoDB" id="536619at2759"/>
<dbReference type="CDD" id="cd00077">
    <property type="entry name" value="HDc"/>
    <property type="match status" value="1"/>
</dbReference>
<name>A0A2J7ZJE5_9CHLO</name>
<evidence type="ECO:0000313" key="6">
    <source>
        <dbReference type="Proteomes" id="UP000236333"/>
    </source>
</evidence>
<protein>
    <submittedName>
        <fullName evidence="5">cGMP-inhibited 3',5'-cyclic phosphodiesterase B</fullName>
    </submittedName>
</protein>
<dbReference type="Pfam" id="PF00233">
    <property type="entry name" value="PDEase_I"/>
    <property type="match status" value="1"/>
</dbReference>
<comment type="caution">
    <text evidence="5">The sequence shown here is derived from an EMBL/GenBank/DDBJ whole genome shotgun (WGS) entry which is preliminary data.</text>
</comment>
<evidence type="ECO:0000256" key="3">
    <source>
        <dbReference type="SAM" id="MobiDB-lite"/>
    </source>
</evidence>
<dbReference type="Gene3D" id="1.10.1300.10">
    <property type="entry name" value="3'5'-cyclic nucleotide phosphodiesterase, catalytic domain"/>
    <property type="match status" value="1"/>
</dbReference>
<dbReference type="SUPFAM" id="SSF109604">
    <property type="entry name" value="HD-domain/PDEase-like"/>
    <property type="match status" value="1"/>
</dbReference>
<dbReference type="PROSITE" id="PS00126">
    <property type="entry name" value="PDEASE_I_1"/>
    <property type="match status" value="1"/>
</dbReference>
<feature type="compositionally biased region" description="Basic and acidic residues" evidence="3">
    <location>
        <begin position="224"/>
        <end position="237"/>
    </location>
</feature>
<gene>
    <name evidence="5" type="ORF">TSOC_013781</name>
</gene>
<keyword evidence="2" id="KW-0378">Hydrolase</keyword>
<sequence>MQDHGQGPLKQKAAEQEQMTSSASPGARSTRHWIAFSQFCWSAASDPALSQHWCAQVRDHIAAYLGASAEALLAERVAPLSAEAPQIIHDYGHPGLTNDFLIATNHPLAVRYNDRSPLENHHCAAAFAVLGRPELDVLAPLSPPERAAFRKQVLEMVLATDMKQHFALLGHFNTVHRLGALPVGEAAAARPAAALANGSRKYVPGVPGGGAVSIERNTGAEAAPKPKDDQERLLGLQ</sequence>
<dbReference type="EMBL" id="PGGS01001439">
    <property type="protein sequence ID" value="PNH00395.1"/>
    <property type="molecule type" value="Genomic_DNA"/>
</dbReference>
<keyword evidence="1" id="KW-0479">Metal-binding</keyword>
<dbReference type="InterPro" id="IPR003607">
    <property type="entry name" value="HD/PDEase_dom"/>
</dbReference>
<evidence type="ECO:0000259" key="4">
    <source>
        <dbReference type="PROSITE" id="PS51845"/>
    </source>
</evidence>
<organism evidence="5 6">
    <name type="scientific">Tetrabaena socialis</name>
    <dbReference type="NCBI Taxonomy" id="47790"/>
    <lineage>
        <taxon>Eukaryota</taxon>
        <taxon>Viridiplantae</taxon>
        <taxon>Chlorophyta</taxon>
        <taxon>core chlorophytes</taxon>
        <taxon>Chlorophyceae</taxon>
        <taxon>CS clade</taxon>
        <taxon>Chlamydomonadales</taxon>
        <taxon>Tetrabaenaceae</taxon>
        <taxon>Tetrabaena</taxon>
    </lineage>
</organism>
<reference evidence="5 6" key="1">
    <citation type="journal article" date="2017" name="Mol. Biol. Evol.">
        <title>The 4-celled Tetrabaena socialis nuclear genome reveals the essential components for genetic control of cell number at the origin of multicellularity in the volvocine lineage.</title>
        <authorList>
            <person name="Featherston J."/>
            <person name="Arakaki Y."/>
            <person name="Hanschen E.R."/>
            <person name="Ferris P.J."/>
            <person name="Michod R.E."/>
            <person name="Olson B.J.S.C."/>
            <person name="Nozaki H."/>
            <person name="Durand P.M."/>
        </authorList>
    </citation>
    <scope>NUCLEOTIDE SEQUENCE [LARGE SCALE GENOMIC DNA]</scope>
    <source>
        <strain evidence="5 6">NIES-571</strain>
    </source>
</reference>
<accession>A0A2J7ZJE5</accession>
<dbReference type="GO" id="GO:0007165">
    <property type="term" value="P:signal transduction"/>
    <property type="evidence" value="ECO:0007669"/>
    <property type="project" value="InterPro"/>
</dbReference>
<dbReference type="AlphaFoldDB" id="A0A2J7ZJE5"/>
<proteinExistence type="predicted"/>
<dbReference type="PROSITE" id="PS51845">
    <property type="entry name" value="PDEASE_I_2"/>
    <property type="match status" value="1"/>
</dbReference>
<evidence type="ECO:0000256" key="1">
    <source>
        <dbReference type="ARBA" id="ARBA00022723"/>
    </source>
</evidence>
<evidence type="ECO:0000256" key="2">
    <source>
        <dbReference type="ARBA" id="ARBA00022801"/>
    </source>
</evidence>